<feature type="transmembrane region" description="Helical" evidence="5">
    <location>
        <begin position="178"/>
        <end position="200"/>
    </location>
</feature>
<evidence type="ECO:0000256" key="5">
    <source>
        <dbReference type="SAM" id="Phobius"/>
    </source>
</evidence>
<dbReference type="AlphaFoldDB" id="A0A7Y8GTV1"/>
<feature type="transmembrane region" description="Helical" evidence="5">
    <location>
        <begin position="332"/>
        <end position="351"/>
    </location>
</feature>
<feature type="transmembrane region" description="Helical" evidence="5">
    <location>
        <begin position="266"/>
        <end position="288"/>
    </location>
</feature>
<dbReference type="EMBL" id="VYGV01000004">
    <property type="protein sequence ID" value="NWF44258.1"/>
    <property type="molecule type" value="Genomic_DNA"/>
</dbReference>
<gene>
    <name evidence="7" type="ORF">F3K02_03175</name>
</gene>
<feature type="transmembrane region" description="Helical" evidence="5">
    <location>
        <begin position="52"/>
        <end position="74"/>
    </location>
</feature>
<sequence>MCIRARPWTGGDALSATPLATAHALLASLPVVACFLVALSGNAAQIQALLRLWLWVAVAQAALGLLQLGGFEALYFGMDGAEPVIGSYASKNTYANLLAMAVPLAVLGLWGAAGRQRRSGRERRSSWWGALALLTLLAAALASTSRTGIATALLVALLALALLAPAHDSAAGGRSGWLRRLGLPALALGLLAVALFMGGLDWVERFDAERLAEADALRALTREATWQGALAFWPLGSGLGSYAWVFPRFQSPEVGAYLLDLAHNDYLQVLMETGALGLIAMALALALMGRRALQLFSAGRGTWSSADRLAVACGLGLLATLLHAWVDYPFRIPANAMLAAFLLGVFLRQPVTSADDPQKVKSRTYV</sequence>
<comment type="caution">
    <text evidence="7">The sequence shown here is derived from an EMBL/GenBank/DDBJ whole genome shotgun (WGS) entry which is preliminary data.</text>
</comment>
<feature type="transmembrane region" description="Helical" evidence="5">
    <location>
        <begin position="94"/>
        <end position="113"/>
    </location>
</feature>
<evidence type="ECO:0000313" key="7">
    <source>
        <dbReference type="EMBL" id="NWF44258.1"/>
    </source>
</evidence>
<evidence type="ECO:0000313" key="8">
    <source>
        <dbReference type="Proteomes" id="UP000545507"/>
    </source>
</evidence>
<keyword evidence="3 5" id="KW-1133">Transmembrane helix</keyword>
<name>A0A7Y8GTV1_9BURK</name>
<protein>
    <recommendedName>
        <fullName evidence="6">O-antigen ligase-related domain-containing protein</fullName>
    </recommendedName>
</protein>
<dbReference type="InterPro" id="IPR051533">
    <property type="entry name" value="WaaL-like"/>
</dbReference>
<comment type="subcellular location">
    <subcellularLocation>
        <location evidence="1">Membrane</location>
        <topology evidence="1">Multi-pass membrane protein</topology>
    </subcellularLocation>
</comment>
<dbReference type="Proteomes" id="UP000545507">
    <property type="component" value="Unassembled WGS sequence"/>
</dbReference>
<dbReference type="PANTHER" id="PTHR37422">
    <property type="entry name" value="TEICHURONIC ACID BIOSYNTHESIS PROTEIN TUAE"/>
    <property type="match status" value="1"/>
</dbReference>
<keyword evidence="4 5" id="KW-0472">Membrane</keyword>
<keyword evidence="8" id="KW-1185">Reference proteome</keyword>
<feature type="domain" description="O-antigen ligase-related" evidence="6">
    <location>
        <begin position="131"/>
        <end position="281"/>
    </location>
</feature>
<evidence type="ECO:0000259" key="6">
    <source>
        <dbReference type="Pfam" id="PF04932"/>
    </source>
</evidence>
<keyword evidence="2 5" id="KW-0812">Transmembrane</keyword>
<reference evidence="7 8" key="1">
    <citation type="submission" date="2019-09" db="EMBL/GenBank/DDBJ databases">
        <title>Hydrogenophaga aromatica sp. nov., isolated from a para-xylene-degrading enrichment culture.</title>
        <authorList>
            <person name="Tancsics A."/>
            <person name="Banerjee S."/>
        </authorList>
    </citation>
    <scope>NUCLEOTIDE SEQUENCE [LARGE SCALE GENOMIC DNA]</scope>
    <source>
        <strain evidence="7 8">D2P1</strain>
    </source>
</reference>
<dbReference type="Pfam" id="PF04932">
    <property type="entry name" value="Wzy_C"/>
    <property type="match status" value="1"/>
</dbReference>
<dbReference type="InterPro" id="IPR007016">
    <property type="entry name" value="O-antigen_ligase-rel_domated"/>
</dbReference>
<feature type="transmembrane region" description="Helical" evidence="5">
    <location>
        <begin position="125"/>
        <end position="142"/>
    </location>
</feature>
<dbReference type="PANTHER" id="PTHR37422:SF23">
    <property type="entry name" value="TEICHURONIC ACID BIOSYNTHESIS PROTEIN TUAE"/>
    <property type="match status" value="1"/>
</dbReference>
<proteinExistence type="predicted"/>
<accession>A0A7Y8GTV1</accession>
<organism evidence="7 8">
    <name type="scientific">Hydrogenophaga aromaticivorans</name>
    <dbReference type="NCBI Taxonomy" id="2610898"/>
    <lineage>
        <taxon>Bacteria</taxon>
        <taxon>Pseudomonadati</taxon>
        <taxon>Pseudomonadota</taxon>
        <taxon>Betaproteobacteria</taxon>
        <taxon>Burkholderiales</taxon>
        <taxon>Comamonadaceae</taxon>
        <taxon>Hydrogenophaga</taxon>
    </lineage>
</organism>
<evidence type="ECO:0000256" key="3">
    <source>
        <dbReference type="ARBA" id="ARBA00022989"/>
    </source>
</evidence>
<feature type="transmembrane region" description="Helical" evidence="5">
    <location>
        <begin position="309"/>
        <end position="326"/>
    </location>
</feature>
<feature type="transmembrane region" description="Helical" evidence="5">
    <location>
        <begin position="20"/>
        <end position="40"/>
    </location>
</feature>
<evidence type="ECO:0000256" key="4">
    <source>
        <dbReference type="ARBA" id="ARBA00023136"/>
    </source>
</evidence>
<dbReference type="GO" id="GO:0016020">
    <property type="term" value="C:membrane"/>
    <property type="evidence" value="ECO:0007669"/>
    <property type="project" value="UniProtKB-SubCell"/>
</dbReference>
<evidence type="ECO:0000256" key="2">
    <source>
        <dbReference type="ARBA" id="ARBA00022692"/>
    </source>
</evidence>
<evidence type="ECO:0000256" key="1">
    <source>
        <dbReference type="ARBA" id="ARBA00004141"/>
    </source>
</evidence>